<keyword evidence="5" id="KW-1185">Reference proteome</keyword>
<evidence type="ECO:0000313" key="4">
    <source>
        <dbReference type="EMBL" id="QOP41433.1"/>
    </source>
</evidence>
<dbReference type="Pfam" id="PF13439">
    <property type="entry name" value="Glyco_transf_4"/>
    <property type="match status" value="1"/>
</dbReference>
<gene>
    <name evidence="4" type="ORF">FJR03_06615</name>
</gene>
<dbReference type="InterPro" id="IPR028098">
    <property type="entry name" value="Glyco_trans_4-like_N"/>
</dbReference>
<evidence type="ECO:0000256" key="1">
    <source>
        <dbReference type="ARBA" id="ARBA00022679"/>
    </source>
</evidence>
<sequence>MLKIAIIVSNPCTGDARVIKMAEAAVENNYEVHIFATQGKNTPAVEVKNGVYYHRLEWKIPLLVGDKIYFKVLRYINKKLFSSIIKKLAPFIKYDLFTKVFSDAIIELNPDLVHAHDLICLPLGSKVAKSCNAKLVFDAHELEVHRHPPLPFIQKKFVSYIEKKYASKADAVITVGEHISQVLNQELKRNDIHVLYNSPIIKESQRNIREDLKISKQVPLIIYVGKVTPGRGVEDILNMLPNLVGVKFATIGPCDERVRSKLNMMASKLGISNRFEILPPVHYEEVVNYIKGANIGVIASDLTALSYKLAMPNKLFELTFANIPIIASEFVEIKEFLNDYGNGTTTDFTKLYTNVYNISKFLKNNEDYLLDHDKYQLIEDKYSWNTQKQKLAKIYASLLK</sequence>
<dbReference type="GO" id="GO:0009103">
    <property type="term" value="P:lipopolysaccharide biosynthetic process"/>
    <property type="evidence" value="ECO:0007669"/>
    <property type="project" value="TreeGrafter"/>
</dbReference>
<feature type="domain" description="Glycosyl transferase family 1" evidence="2">
    <location>
        <begin position="205"/>
        <end position="366"/>
    </location>
</feature>
<evidence type="ECO:0000313" key="5">
    <source>
        <dbReference type="Proteomes" id="UP000593910"/>
    </source>
</evidence>
<dbReference type="InterPro" id="IPR001296">
    <property type="entry name" value="Glyco_trans_1"/>
</dbReference>
<dbReference type="KEGG" id="smax:FJR03_06615"/>
<dbReference type="Pfam" id="PF00534">
    <property type="entry name" value="Glycos_transf_1"/>
    <property type="match status" value="1"/>
</dbReference>
<dbReference type="EMBL" id="CP041165">
    <property type="protein sequence ID" value="QOP41433.1"/>
    <property type="molecule type" value="Genomic_DNA"/>
</dbReference>
<name>A0A7M1AVG7_9BACT</name>
<dbReference type="SUPFAM" id="SSF53756">
    <property type="entry name" value="UDP-Glycosyltransferase/glycogen phosphorylase"/>
    <property type="match status" value="1"/>
</dbReference>
<dbReference type="CDD" id="cd03801">
    <property type="entry name" value="GT4_PimA-like"/>
    <property type="match status" value="1"/>
</dbReference>
<dbReference type="Proteomes" id="UP000593910">
    <property type="component" value="Chromosome"/>
</dbReference>
<dbReference type="RefSeq" id="WP_193112748.1">
    <property type="nucleotide sequence ID" value="NZ_CP041165.1"/>
</dbReference>
<evidence type="ECO:0000259" key="3">
    <source>
        <dbReference type="Pfam" id="PF13439"/>
    </source>
</evidence>
<organism evidence="4 5">
    <name type="scientific">Sulfurimonas marina</name>
    <dbReference type="NCBI Taxonomy" id="2590551"/>
    <lineage>
        <taxon>Bacteria</taxon>
        <taxon>Pseudomonadati</taxon>
        <taxon>Campylobacterota</taxon>
        <taxon>Epsilonproteobacteria</taxon>
        <taxon>Campylobacterales</taxon>
        <taxon>Sulfurimonadaceae</taxon>
        <taxon>Sulfurimonas</taxon>
    </lineage>
</organism>
<protein>
    <submittedName>
        <fullName evidence="4">Glycosyltransferase family 4 protein</fullName>
    </submittedName>
</protein>
<accession>A0A7M1AVG7</accession>
<dbReference type="AlphaFoldDB" id="A0A7M1AVG7"/>
<reference evidence="4 5" key="1">
    <citation type="submission" date="2019-06" db="EMBL/GenBank/DDBJ databases">
        <title>Sulfurimonas gotlandica sp. nov., a chemoautotrophic and psychrotolerant epsilonproteobacterium isolated from a pelagic redoxcline, and an emended description of the genus Sulfurimonas.</title>
        <authorList>
            <person name="Wang S."/>
            <person name="Jiang L."/>
            <person name="Shao Z."/>
        </authorList>
    </citation>
    <scope>NUCLEOTIDE SEQUENCE [LARGE SCALE GENOMIC DNA]</scope>
    <source>
        <strain evidence="4 5">B2</strain>
    </source>
</reference>
<feature type="domain" description="Glycosyltransferase subfamily 4-like N-terminal" evidence="3">
    <location>
        <begin position="18"/>
        <end position="197"/>
    </location>
</feature>
<keyword evidence="1 4" id="KW-0808">Transferase</keyword>
<proteinExistence type="predicted"/>
<dbReference type="PANTHER" id="PTHR46401:SF2">
    <property type="entry name" value="GLYCOSYLTRANSFERASE WBBK-RELATED"/>
    <property type="match status" value="1"/>
</dbReference>
<dbReference type="PANTHER" id="PTHR46401">
    <property type="entry name" value="GLYCOSYLTRANSFERASE WBBK-RELATED"/>
    <property type="match status" value="1"/>
</dbReference>
<dbReference type="GO" id="GO:0016757">
    <property type="term" value="F:glycosyltransferase activity"/>
    <property type="evidence" value="ECO:0007669"/>
    <property type="project" value="InterPro"/>
</dbReference>
<dbReference type="Gene3D" id="3.40.50.2000">
    <property type="entry name" value="Glycogen Phosphorylase B"/>
    <property type="match status" value="2"/>
</dbReference>
<evidence type="ECO:0000259" key="2">
    <source>
        <dbReference type="Pfam" id="PF00534"/>
    </source>
</evidence>